<dbReference type="Proteomes" id="UP000266673">
    <property type="component" value="Unassembled WGS sequence"/>
</dbReference>
<name>A0A397UWV8_9GLOM</name>
<dbReference type="EMBL" id="QKWP01000801">
    <property type="protein sequence ID" value="RIB14730.1"/>
    <property type="molecule type" value="Genomic_DNA"/>
</dbReference>
<comment type="caution">
    <text evidence="1">The sequence shown here is derived from an EMBL/GenBank/DDBJ whole genome shotgun (WGS) entry which is preliminary data.</text>
</comment>
<proteinExistence type="predicted"/>
<gene>
    <name evidence="1" type="ORF">C2G38_2194208</name>
</gene>
<evidence type="ECO:0000313" key="1">
    <source>
        <dbReference type="EMBL" id="RIB14730.1"/>
    </source>
</evidence>
<dbReference type="OrthoDB" id="2348931at2759"/>
<evidence type="ECO:0000313" key="2">
    <source>
        <dbReference type="Proteomes" id="UP000266673"/>
    </source>
</evidence>
<reference evidence="1 2" key="1">
    <citation type="submission" date="2018-06" db="EMBL/GenBank/DDBJ databases">
        <title>Comparative genomics reveals the genomic features of Rhizophagus irregularis, R. cerebriforme, R. diaphanum and Gigaspora rosea, and their symbiotic lifestyle signature.</title>
        <authorList>
            <person name="Morin E."/>
            <person name="San Clemente H."/>
            <person name="Chen E.C.H."/>
            <person name="De La Providencia I."/>
            <person name="Hainaut M."/>
            <person name="Kuo A."/>
            <person name="Kohler A."/>
            <person name="Murat C."/>
            <person name="Tang N."/>
            <person name="Roy S."/>
            <person name="Loubradou J."/>
            <person name="Henrissat B."/>
            <person name="Grigoriev I.V."/>
            <person name="Corradi N."/>
            <person name="Roux C."/>
            <person name="Martin F.M."/>
        </authorList>
    </citation>
    <scope>NUCLEOTIDE SEQUENCE [LARGE SCALE GENOMIC DNA]</scope>
    <source>
        <strain evidence="1 2">DAOM 194757</strain>
    </source>
</reference>
<organism evidence="1 2">
    <name type="scientific">Gigaspora rosea</name>
    <dbReference type="NCBI Taxonomy" id="44941"/>
    <lineage>
        <taxon>Eukaryota</taxon>
        <taxon>Fungi</taxon>
        <taxon>Fungi incertae sedis</taxon>
        <taxon>Mucoromycota</taxon>
        <taxon>Glomeromycotina</taxon>
        <taxon>Glomeromycetes</taxon>
        <taxon>Diversisporales</taxon>
        <taxon>Gigasporaceae</taxon>
        <taxon>Gigaspora</taxon>
    </lineage>
</organism>
<dbReference type="AlphaFoldDB" id="A0A397UWV8"/>
<accession>A0A397UWV8</accession>
<protein>
    <submittedName>
        <fullName evidence="1">Uncharacterized protein</fullName>
    </submittedName>
</protein>
<sequence>MVQSSDSLLAYLLHAYVSRIHCIASSVLKERSKALIQQKWDALYQKYRDVKNSITHTGEEPLQNEWDFFMILMNILNLIQVTTRKRKSKQISEKENIIEEFQTLIKDQTTAIIEEIDRQHTRTMEI</sequence>
<keyword evidence="2" id="KW-1185">Reference proteome</keyword>